<evidence type="ECO:0000256" key="5">
    <source>
        <dbReference type="ARBA" id="ARBA00022695"/>
    </source>
</evidence>
<keyword evidence="4" id="KW-0808">Transferase</keyword>
<proteinExistence type="inferred from homology"/>
<evidence type="ECO:0000256" key="1">
    <source>
        <dbReference type="ARBA" id="ARBA00006835"/>
    </source>
</evidence>
<dbReference type="FunFam" id="3.90.1100.10:FF:000015">
    <property type="entry name" value="DNA-directed RNA polymerase subunit beta"/>
    <property type="match status" value="1"/>
</dbReference>
<dbReference type="Proteomes" id="UP000652761">
    <property type="component" value="Unassembled WGS sequence"/>
</dbReference>
<dbReference type="GO" id="GO:0000428">
    <property type="term" value="C:DNA-directed RNA polymerase complex"/>
    <property type="evidence" value="ECO:0007669"/>
    <property type="project" value="UniProtKB-KW"/>
</dbReference>
<dbReference type="PANTHER" id="PTHR20856">
    <property type="entry name" value="DNA-DIRECTED RNA POLYMERASE I SUBUNIT 2"/>
    <property type="match status" value="1"/>
</dbReference>
<dbReference type="GO" id="GO:0003677">
    <property type="term" value="F:DNA binding"/>
    <property type="evidence" value="ECO:0007669"/>
    <property type="project" value="InterPro"/>
</dbReference>
<evidence type="ECO:0000313" key="8">
    <source>
        <dbReference type="EMBL" id="MQL80136.1"/>
    </source>
</evidence>
<dbReference type="SUPFAM" id="SSF64484">
    <property type="entry name" value="beta and beta-prime subunits of DNA dependent RNA-polymerase"/>
    <property type="match status" value="1"/>
</dbReference>
<sequence>MCKNSKWAYLVSSMEHATPDDFSDEKHLHRFCKEAACSFFDQFGLISHQINSYNEFVDNGIQRIVDSIGAVDVDPEYDPSKKRGHGWRHARVTFGKVKLGEPTMWTDRQDTGEEALKLSPKHSRLQNMTYACKMTVKVNVQVYTEELLKSDKSKTGKEQYNSNSLHDVTRKIVIGSIPVMVKSKLCRLHQLKKSDCPFDIGGYFIIKGMEKFSVSKKLFYRVGVGNGALDRCSSGRRKVQPQQPVEEEEDLLSSSFSCLNPSASQPSSSDV</sequence>
<keyword evidence="6" id="KW-0804">Transcription</keyword>
<dbReference type="EMBL" id="NMUH01000491">
    <property type="protein sequence ID" value="MQL80136.1"/>
    <property type="molecule type" value="Genomic_DNA"/>
</dbReference>
<dbReference type="Pfam" id="PF04563">
    <property type="entry name" value="RNA_pol_Rpb2_1"/>
    <property type="match status" value="1"/>
</dbReference>
<evidence type="ECO:0000256" key="4">
    <source>
        <dbReference type="ARBA" id="ARBA00022679"/>
    </source>
</evidence>
<dbReference type="InterPro" id="IPR007644">
    <property type="entry name" value="RNA_pol_bsu_protrusion"/>
</dbReference>
<keyword evidence="5" id="KW-0548">Nucleotidyltransferase</keyword>
<dbReference type="EC" id="2.7.7.6" evidence="2"/>
<dbReference type="OrthoDB" id="1720400at2759"/>
<dbReference type="InterPro" id="IPR015712">
    <property type="entry name" value="DNA-dir_RNA_pol_su2"/>
</dbReference>
<keyword evidence="9" id="KW-1185">Reference proteome</keyword>
<accession>A0A843UDD9</accession>
<evidence type="ECO:0000313" key="9">
    <source>
        <dbReference type="Proteomes" id="UP000652761"/>
    </source>
</evidence>
<evidence type="ECO:0000256" key="6">
    <source>
        <dbReference type="ARBA" id="ARBA00023163"/>
    </source>
</evidence>
<evidence type="ECO:0000256" key="3">
    <source>
        <dbReference type="ARBA" id="ARBA00022478"/>
    </source>
</evidence>
<dbReference type="GO" id="GO:0006351">
    <property type="term" value="P:DNA-templated transcription"/>
    <property type="evidence" value="ECO:0007669"/>
    <property type="project" value="InterPro"/>
</dbReference>
<name>A0A843UDD9_COLES</name>
<dbReference type="AlphaFoldDB" id="A0A843UDD9"/>
<protein>
    <recommendedName>
        <fullName evidence="2">DNA-directed RNA polymerase</fullName>
        <ecNumber evidence="2">2.7.7.6</ecNumber>
    </recommendedName>
</protein>
<comment type="caution">
    <text evidence="8">The sequence shown here is derived from an EMBL/GenBank/DDBJ whole genome shotgun (WGS) entry which is preliminary data.</text>
</comment>
<comment type="similarity">
    <text evidence="1">Belongs to the RNA polymerase beta chain family.</text>
</comment>
<reference evidence="8" key="1">
    <citation type="submission" date="2017-07" db="EMBL/GenBank/DDBJ databases">
        <title>Taro Niue Genome Assembly and Annotation.</title>
        <authorList>
            <person name="Atibalentja N."/>
            <person name="Keating K."/>
            <person name="Fields C.J."/>
        </authorList>
    </citation>
    <scope>NUCLEOTIDE SEQUENCE</scope>
    <source>
        <strain evidence="8">Niue_2</strain>
        <tissue evidence="8">Leaf</tissue>
    </source>
</reference>
<evidence type="ECO:0000256" key="2">
    <source>
        <dbReference type="ARBA" id="ARBA00012418"/>
    </source>
</evidence>
<gene>
    <name evidence="8" type="ORF">Taro_012586</name>
</gene>
<dbReference type="GO" id="GO:0032549">
    <property type="term" value="F:ribonucleoside binding"/>
    <property type="evidence" value="ECO:0007669"/>
    <property type="project" value="InterPro"/>
</dbReference>
<evidence type="ECO:0000259" key="7">
    <source>
        <dbReference type="Pfam" id="PF04563"/>
    </source>
</evidence>
<dbReference type="GO" id="GO:0003899">
    <property type="term" value="F:DNA-directed RNA polymerase activity"/>
    <property type="evidence" value="ECO:0007669"/>
    <property type="project" value="UniProtKB-EC"/>
</dbReference>
<keyword evidence="3" id="KW-0240">DNA-directed RNA polymerase</keyword>
<organism evidence="8 9">
    <name type="scientific">Colocasia esculenta</name>
    <name type="common">Wild taro</name>
    <name type="synonym">Arum esculentum</name>
    <dbReference type="NCBI Taxonomy" id="4460"/>
    <lineage>
        <taxon>Eukaryota</taxon>
        <taxon>Viridiplantae</taxon>
        <taxon>Streptophyta</taxon>
        <taxon>Embryophyta</taxon>
        <taxon>Tracheophyta</taxon>
        <taxon>Spermatophyta</taxon>
        <taxon>Magnoliopsida</taxon>
        <taxon>Liliopsida</taxon>
        <taxon>Araceae</taxon>
        <taxon>Aroideae</taxon>
        <taxon>Colocasieae</taxon>
        <taxon>Colocasia</taxon>
    </lineage>
</organism>
<dbReference type="Gene3D" id="3.90.1100.10">
    <property type="match status" value="1"/>
</dbReference>
<feature type="domain" description="RNA polymerase beta subunit protrusion" evidence="7">
    <location>
        <begin position="44"/>
        <end position="214"/>
    </location>
</feature>